<dbReference type="InterPro" id="IPR020449">
    <property type="entry name" value="Tscrpt_reg_AraC-type_HTH"/>
</dbReference>
<evidence type="ECO:0000256" key="4">
    <source>
        <dbReference type="ARBA" id="ARBA00023163"/>
    </source>
</evidence>
<dbReference type="InterPro" id="IPR018060">
    <property type="entry name" value="HTH_AraC"/>
</dbReference>
<proteinExistence type="predicted"/>
<dbReference type="SUPFAM" id="SSF51182">
    <property type="entry name" value="RmlC-like cupins"/>
    <property type="match status" value="1"/>
</dbReference>
<name>A0A1G8DX00_9NOCA</name>
<dbReference type="Gene3D" id="1.10.10.60">
    <property type="entry name" value="Homeodomain-like"/>
    <property type="match status" value="1"/>
</dbReference>
<dbReference type="GO" id="GO:0003700">
    <property type="term" value="F:DNA-binding transcription factor activity"/>
    <property type="evidence" value="ECO:0007669"/>
    <property type="project" value="InterPro"/>
</dbReference>
<sequence length="269" mass="29243">MSQGGPDRSEWRIGTNEFTVPHRVEWEPHAHATYHELVWGCKGALTVETDEGYFAIPSGLGLWIPAGVRHRVVAAAGTAFRCTFVVVEVTAVAPTVTAVFLPEVVRAVLERLEANPVLAAASRIHAEELAFDLLEPVEIATVDLPFPSDGRTRAVAEAILADPADNRAIDEWGRVVGSSPRNLSRLFSADTGLSFAQWRTRARMRRAVEWLAAGQSVSGVARRVGYATPSAFVQAFRREIGLTPGEFASGHDRGQDKLASLRHSLSGLR</sequence>
<keyword evidence="4" id="KW-0804">Transcription</keyword>
<keyword evidence="2" id="KW-0805">Transcription regulation</keyword>
<dbReference type="Gene3D" id="2.60.120.10">
    <property type="entry name" value="Jelly Rolls"/>
    <property type="match status" value="1"/>
</dbReference>
<accession>A0A1G8DX00</accession>
<dbReference type="SMART" id="SM00342">
    <property type="entry name" value="HTH_ARAC"/>
    <property type="match status" value="1"/>
</dbReference>
<dbReference type="Proteomes" id="UP000183263">
    <property type="component" value="Unassembled WGS sequence"/>
</dbReference>
<protein>
    <recommendedName>
        <fullName evidence="5">HTH-type transcriptional regulator RipA</fullName>
    </recommendedName>
    <alternativeName>
        <fullName evidence="6">Repressor of iron proteins A</fullName>
    </alternativeName>
</protein>
<evidence type="ECO:0000256" key="3">
    <source>
        <dbReference type="ARBA" id="ARBA00023125"/>
    </source>
</evidence>
<dbReference type="FunFam" id="1.10.10.60:FF:000132">
    <property type="entry name" value="AraC family transcriptional regulator"/>
    <property type="match status" value="1"/>
</dbReference>
<keyword evidence="3 8" id="KW-0238">DNA-binding</keyword>
<dbReference type="PROSITE" id="PS01124">
    <property type="entry name" value="HTH_ARAC_FAMILY_2"/>
    <property type="match status" value="1"/>
</dbReference>
<dbReference type="InterPro" id="IPR018062">
    <property type="entry name" value="HTH_AraC-typ_CS"/>
</dbReference>
<dbReference type="GO" id="GO:0043565">
    <property type="term" value="F:sequence-specific DNA binding"/>
    <property type="evidence" value="ECO:0007669"/>
    <property type="project" value="InterPro"/>
</dbReference>
<dbReference type="EMBL" id="FNDN01000002">
    <property type="protein sequence ID" value="SDH62125.1"/>
    <property type="molecule type" value="Genomic_DNA"/>
</dbReference>
<evidence type="ECO:0000256" key="1">
    <source>
        <dbReference type="ARBA" id="ARBA00022491"/>
    </source>
</evidence>
<dbReference type="PROSITE" id="PS00041">
    <property type="entry name" value="HTH_ARAC_FAMILY_1"/>
    <property type="match status" value="1"/>
</dbReference>
<dbReference type="InterPro" id="IPR014710">
    <property type="entry name" value="RmlC-like_jellyroll"/>
</dbReference>
<evidence type="ECO:0000313" key="9">
    <source>
        <dbReference type="Proteomes" id="UP000183263"/>
    </source>
</evidence>
<organism evidence="8 9">
    <name type="scientific">Rhodococcus triatomae</name>
    <dbReference type="NCBI Taxonomy" id="300028"/>
    <lineage>
        <taxon>Bacteria</taxon>
        <taxon>Bacillati</taxon>
        <taxon>Actinomycetota</taxon>
        <taxon>Actinomycetes</taxon>
        <taxon>Mycobacteriales</taxon>
        <taxon>Nocardiaceae</taxon>
        <taxon>Rhodococcus</taxon>
    </lineage>
</organism>
<keyword evidence="9" id="KW-1185">Reference proteome</keyword>
<evidence type="ECO:0000256" key="2">
    <source>
        <dbReference type="ARBA" id="ARBA00023015"/>
    </source>
</evidence>
<evidence type="ECO:0000256" key="6">
    <source>
        <dbReference type="ARBA" id="ARBA00079449"/>
    </source>
</evidence>
<dbReference type="PRINTS" id="PR00032">
    <property type="entry name" value="HTHARAC"/>
</dbReference>
<dbReference type="Pfam" id="PF12833">
    <property type="entry name" value="HTH_18"/>
    <property type="match status" value="1"/>
</dbReference>
<gene>
    <name evidence="8" type="ORF">SAMN05444695_102431</name>
</gene>
<evidence type="ECO:0000256" key="5">
    <source>
        <dbReference type="ARBA" id="ARBA00074140"/>
    </source>
</evidence>
<reference evidence="8 9" key="1">
    <citation type="submission" date="2016-10" db="EMBL/GenBank/DDBJ databases">
        <authorList>
            <person name="de Groot N.N."/>
        </authorList>
    </citation>
    <scope>NUCLEOTIDE SEQUENCE [LARGE SCALE GENOMIC DNA]</scope>
    <source>
        <strain evidence="8 9">DSM 44892</strain>
    </source>
</reference>
<feature type="domain" description="HTH araC/xylS-type" evidence="7">
    <location>
        <begin position="153"/>
        <end position="250"/>
    </location>
</feature>
<dbReference type="InterPro" id="IPR009057">
    <property type="entry name" value="Homeodomain-like_sf"/>
</dbReference>
<evidence type="ECO:0000259" key="7">
    <source>
        <dbReference type="PROSITE" id="PS01124"/>
    </source>
</evidence>
<dbReference type="PANTHER" id="PTHR11019">
    <property type="entry name" value="HTH-TYPE TRANSCRIPTIONAL REGULATOR NIMR"/>
    <property type="match status" value="1"/>
</dbReference>
<evidence type="ECO:0000313" key="8">
    <source>
        <dbReference type="EMBL" id="SDH62125.1"/>
    </source>
</evidence>
<dbReference type="SUPFAM" id="SSF46689">
    <property type="entry name" value="Homeodomain-like"/>
    <property type="match status" value="1"/>
</dbReference>
<dbReference type="PANTHER" id="PTHR11019:SF199">
    <property type="entry name" value="HTH-TYPE TRANSCRIPTIONAL REGULATOR NIMR"/>
    <property type="match status" value="1"/>
</dbReference>
<dbReference type="InterPro" id="IPR011051">
    <property type="entry name" value="RmlC_Cupin_sf"/>
</dbReference>
<dbReference type="AlphaFoldDB" id="A0A1G8DX00"/>
<keyword evidence="1" id="KW-0678">Repressor</keyword>